<accession>A0A0F9E0F6</accession>
<evidence type="ECO:0000313" key="1">
    <source>
        <dbReference type="EMBL" id="KKL17598.1"/>
    </source>
</evidence>
<dbReference type="EMBL" id="LAZR01039197">
    <property type="protein sequence ID" value="KKL17598.1"/>
    <property type="molecule type" value="Genomic_DNA"/>
</dbReference>
<organism evidence="1">
    <name type="scientific">marine sediment metagenome</name>
    <dbReference type="NCBI Taxonomy" id="412755"/>
    <lineage>
        <taxon>unclassified sequences</taxon>
        <taxon>metagenomes</taxon>
        <taxon>ecological metagenomes</taxon>
    </lineage>
</organism>
<sequence length="273" mass="31708">VEQGGEYQVQWEQWGIYHKINKITGKQGEVMCRNHVIGLIRELKYEATMAPVSITYNILKERGGTSIIWASQTFDGNQNAEASMLRERGRHFPGDWRIYRDVTAIAGKEEFMPSEFVRCEGWLWLRVYHPNEGLIACDHWEQGFYEDLGDLKSDLVQIQDQDMYAIIGIYACCYHEPLPEEEESPILMVNVADLGEKRHNSDVETWPIMYRIVKPTERTGYEGEIKEVAFGYIQEMETEQAVEKLTAMIKDKVTRPPFMILLHRLERIEKVGG</sequence>
<dbReference type="AlphaFoldDB" id="A0A0F9E0F6"/>
<feature type="non-terminal residue" evidence="1">
    <location>
        <position position="1"/>
    </location>
</feature>
<reference evidence="1" key="1">
    <citation type="journal article" date="2015" name="Nature">
        <title>Complex archaea that bridge the gap between prokaryotes and eukaryotes.</title>
        <authorList>
            <person name="Spang A."/>
            <person name="Saw J.H."/>
            <person name="Jorgensen S.L."/>
            <person name="Zaremba-Niedzwiedzka K."/>
            <person name="Martijn J."/>
            <person name="Lind A.E."/>
            <person name="van Eijk R."/>
            <person name="Schleper C."/>
            <person name="Guy L."/>
            <person name="Ettema T.J."/>
        </authorList>
    </citation>
    <scope>NUCLEOTIDE SEQUENCE</scope>
</reference>
<name>A0A0F9E0F6_9ZZZZ</name>
<comment type="caution">
    <text evidence="1">The sequence shown here is derived from an EMBL/GenBank/DDBJ whole genome shotgun (WGS) entry which is preliminary data.</text>
</comment>
<gene>
    <name evidence="1" type="ORF">LCGC14_2483940</name>
</gene>
<proteinExistence type="predicted"/>
<protein>
    <submittedName>
        <fullName evidence="1">Uncharacterized protein</fullName>
    </submittedName>
</protein>